<proteinExistence type="predicted"/>
<evidence type="ECO:0000313" key="1">
    <source>
        <dbReference type="EMBL" id="JAH99707.1"/>
    </source>
</evidence>
<name>A0A0E9XAB0_ANGAN</name>
<dbReference type="AlphaFoldDB" id="A0A0E9XAB0"/>
<protein>
    <submittedName>
        <fullName evidence="1">Uncharacterized protein</fullName>
    </submittedName>
</protein>
<accession>A0A0E9XAB0</accession>
<reference evidence="1" key="2">
    <citation type="journal article" date="2015" name="Fish Shellfish Immunol.">
        <title>Early steps in the European eel (Anguilla anguilla)-Vibrio vulnificus interaction in the gills: Role of the RtxA13 toxin.</title>
        <authorList>
            <person name="Callol A."/>
            <person name="Pajuelo D."/>
            <person name="Ebbesson L."/>
            <person name="Teles M."/>
            <person name="MacKenzie S."/>
            <person name="Amaro C."/>
        </authorList>
    </citation>
    <scope>NUCLEOTIDE SEQUENCE</scope>
</reference>
<sequence>MMLIYGIAAQVNDKDYR</sequence>
<organism evidence="1">
    <name type="scientific">Anguilla anguilla</name>
    <name type="common">European freshwater eel</name>
    <name type="synonym">Muraena anguilla</name>
    <dbReference type="NCBI Taxonomy" id="7936"/>
    <lineage>
        <taxon>Eukaryota</taxon>
        <taxon>Metazoa</taxon>
        <taxon>Chordata</taxon>
        <taxon>Craniata</taxon>
        <taxon>Vertebrata</taxon>
        <taxon>Euteleostomi</taxon>
        <taxon>Actinopterygii</taxon>
        <taxon>Neopterygii</taxon>
        <taxon>Teleostei</taxon>
        <taxon>Anguilliformes</taxon>
        <taxon>Anguillidae</taxon>
        <taxon>Anguilla</taxon>
    </lineage>
</organism>
<dbReference type="EMBL" id="GBXM01008870">
    <property type="protein sequence ID" value="JAH99707.1"/>
    <property type="molecule type" value="Transcribed_RNA"/>
</dbReference>
<reference evidence="1" key="1">
    <citation type="submission" date="2014-11" db="EMBL/GenBank/DDBJ databases">
        <authorList>
            <person name="Amaro Gonzalez C."/>
        </authorList>
    </citation>
    <scope>NUCLEOTIDE SEQUENCE</scope>
</reference>